<feature type="region of interest" description="Disordered" evidence="1">
    <location>
        <begin position="1"/>
        <end position="20"/>
    </location>
</feature>
<name>A0A4S2G2H3_9BACT</name>
<dbReference type="Proteomes" id="UP000306630">
    <property type="component" value="Unassembled WGS sequence"/>
</dbReference>
<dbReference type="EMBL" id="SRYD01000007">
    <property type="protein sequence ID" value="TGY75938.1"/>
    <property type="molecule type" value="Genomic_DNA"/>
</dbReference>
<evidence type="ECO:0000256" key="1">
    <source>
        <dbReference type="SAM" id="MobiDB-lite"/>
    </source>
</evidence>
<evidence type="ECO:0000313" key="3">
    <source>
        <dbReference type="Proteomes" id="UP000306630"/>
    </source>
</evidence>
<reference evidence="2 3" key="1">
    <citation type="submission" date="2019-04" db="EMBL/GenBank/DDBJ databases">
        <title>Microbes associate with the intestines of laboratory mice.</title>
        <authorList>
            <person name="Navarre W."/>
            <person name="Wong E."/>
            <person name="Huang K."/>
            <person name="Tropini C."/>
            <person name="Ng K."/>
            <person name="Yu B."/>
        </authorList>
    </citation>
    <scope>NUCLEOTIDE SEQUENCE [LARGE SCALE GENOMIC DNA]</scope>
    <source>
        <strain evidence="2 3">NM06_A21</strain>
    </source>
</reference>
<gene>
    <name evidence="2" type="ORF">E5333_02750</name>
</gene>
<dbReference type="AlphaFoldDB" id="A0A4S2G2H3"/>
<sequence>MSILPKHLKISNNTARRDVS</sequence>
<proteinExistence type="predicted"/>
<evidence type="ECO:0000313" key="2">
    <source>
        <dbReference type="EMBL" id="TGY75938.1"/>
    </source>
</evidence>
<protein>
    <submittedName>
        <fullName evidence="2">Uncharacterized protein</fullName>
    </submittedName>
</protein>
<accession>A0A4S2G2H3</accession>
<organism evidence="2 3">
    <name type="scientific">Muribaculum intestinale</name>
    <dbReference type="NCBI Taxonomy" id="1796646"/>
    <lineage>
        <taxon>Bacteria</taxon>
        <taxon>Pseudomonadati</taxon>
        <taxon>Bacteroidota</taxon>
        <taxon>Bacteroidia</taxon>
        <taxon>Bacteroidales</taxon>
        <taxon>Muribaculaceae</taxon>
        <taxon>Muribaculum</taxon>
    </lineage>
</organism>
<comment type="caution">
    <text evidence="2">The sequence shown here is derived from an EMBL/GenBank/DDBJ whole genome shotgun (WGS) entry which is preliminary data.</text>
</comment>